<dbReference type="Pfam" id="PF14111">
    <property type="entry name" value="DUF4283"/>
    <property type="match status" value="1"/>
</dbReference>
<evidence type="ECO:0000256" key="1">
    <source>
        <dbReference type="SAM" id="MobiDB-lite"/>
    </source>
</evidence>
<name>A0ABD3RJM1_9LAMI</name>
<evidence type="ECO:0000259" key="3">
    <source>
        <dbReference type="Pfam" id="PF14392"/>
    </source>
</evidence>
<accession>A0ABD3RJM1</accession>
<dbReference type="EMBL" id="JBJXBP010000008">
    <property type="protein sequence ID" value="KAL3813153.1"/>
    <property type="molecule type" value="Genomic_DNA"/>
</dbReference>
<gene>
    <name evidence="4" type="ORF">ACJIZ3_014421</name>
</gene>
<dbReference type="PANTHER" id="PTHR31286">
    <property type="entry name" value="GLYCINE-RICH CELL WALL STRUCTURAL PROTEIN 1.8-LIKE"/>
    <property type="match status" value="1"/>
</dbReference>
<dbReference type="AlphaFoldDB" id="A0ABD3RJM1"/>
<dbReference type="InterPro" id="IPR025836">
    <property type="entry name" value="Zn_knuckle_CX2CX4HX4C"/>
</dbReference>
<feature type="region of interest" description="Disordered" evidence="1">
    <location>
        <begin position="205"/>
        <end position="231"/>
    </location>
</feature>
<dbReference type="InterPro" id="IPR025558">
    <property type="entry name" value="DUF4283"/>
</dbReference>
<dbReference type="Pfam" id="PF14392">
    <property type="entry name" value="zf-CCHC_4"/>
    <property type="match status" value="1"/>
</dbReference>
<evidence type="ECO:0000313" key="4">
    <source>
        <dbReference type="EMBL" id="KAL3813153.1"/>
    </source>
</evidence>
<organism evidence="4 5">
    <name type="scientific">Penstemon smallii</name>
    <dbReference type="NCBI Taxonomy" id="265156"/>
    <lineage>
        <taxon>Eukaryota</taxon>
        <taxon>Viridiplantae</taxon>
        <taxon>Streptophyta</taxon>
        <taxon>Embryophyta</taxon>
        <taxon>Tracheophyta</taxon>
        <taxon>Spermatophyta</taxon>
        <taxon>Magnoliopsida</taxon>
        <taxon>eudicotyledons</taxon>
        <taxon>Gunneridae</taxon>
        <taxon>Pentapetalae</taxon>
        <taxon>asterids</taxon>
        <taxon>lamiids</taxon>
        <taxon>Lamiales</taxon>
        <taxon>Plantaginaceae</taxon>
        <taxon>Cheloneae</taxon>
        <taxon>Penstemon</taxon>
    </lineage>
</organism>
<dbReference type="PANTHER" id="PTHR31286:SF167">
    <property type="entry name" value="OS09G0268800 PROTEIN"/>
    <property type="match status" value="1"/>
</dbReference>
<evidence type="ECO:0000313" key="5">
    <source>
        <dbReference type="Proteomes" id="UP001634393"/>
    </source>
</evidence>
<comment type="caution">
    <text evidence="4">The sequence shown here is derived from an EMBL/GenBank/DDBJ whole genome shotgun (WGS) entry which is preliminary data.</text>
</comment>
<proteinExistence type="predicted"/>
<evidence type="ECO:0008006" key="6">
    <source>
        <dbReference type="Google" id="ProtNLM"/>
    </source>
</evidence>
<dbReference type="InterPro" id="IPR040256">
    <property type="entry name" value="At4g02000-like"/>
</dbReference>
<sequence length="282" mass="31767">MDFSNFDFGKKLNLTDIEEGFCLEGDEWNHHDSPTDLILVEKILGGKNYNLESVGSILSNAWSPGKGMEVKQIEDGRLIFSFKHKLDKRKALEGGPWSFKKRLVVLNSVLPDANPVNIDLRWCEFYVHIMGLPLAKYNKSMVEKICSKLGKLISIQASSFMMISNDRGDLIVATFKYERLPNFCYRCGLLDHVFGKCPRRYEEDEETSPDELPYGPWLRAPNSGKPQSNSWQSSTGTYVFGNSTSHPAASTFPNHKVIGVYIFSPSKPTGNCRSTSLPSIVR</sequence>
<reference evidence="4 5" key="1">
    <citation type="submission" date="2024-12" db="EMBL/GenBank/DDBJ databases">
        <title>The unique morphological basis and parallel evolutionary history of personate flowers in Penstemon.</title>
        <authorList>
            <person name="Depatie T.H."/>
            <person name="Wessinger C.A."/>
        </authorList>
    </citation>
    <scope>NUCLEOTIDE SEQUENCE [LARGE SCALE GENOMIC DNA]</scope>
    <source>
        <strain evidence="4">WTNN_2</strain>
        <tissue evidence="4">Leaf</tissue>
    </source>
</reference>
<evidence type="ECO:0000259" key="2">
    <source>
        <dbReference type="Pfam" id="PF14111"/>
    </source>
</evidence>
<feature type="domain" description="DUF4283" evidence="2">
    <location>
        <begin position="38"/>
        <end position="112"/>
    </location>
</feature>
<protein>
    <recommendedName>
        <fullName evidence="6">DUF4283 domain-containing protein</fullName>
    </recommendedName>
</protein>
<keyword evidence="5" id="KW-1185">Reference proteome</keyword>
<feature type="domain" description="Zinc knuckle CX2CX4HX4C" evidence="3">
    <location>
        <begin position="160"/>
        <end position="198"/>
    </location>
</feature>
<dbReference type="Proteomes" id="UP001634393">
    <property type="component" value="Unassembled WGS sequence"/>
</dbReference>